<dbReference type="InterPro" id="IPR041697">
    <property type="entry name" value="Znf-C2H2_11"/>
</dbReference>
<dbReference type="CDD" id="cd07765">
    <property type="entry name" value="KRAB_A-box"/>
    <property type="match status" value="1"/>
</dbReference>
<organism evidence="15 16">
    <name type="scientific">Eublepharis macularius</name>
    <name type="common">Leopard gecko</name>
    <name type="synonym">Cyrtodactylus macularius</name>
    <dbReference type="NCBI Taxonomy" id="481883"/>
    <lineage>
        <taxon>Eukaryota</taxon>
        <taxon>Metazoa</taxon>
        <taxon>Chordata</taxon>
        <taxon>Craniata</taxon>
        <taxon>Vertebrata</taxon>
        <taxon>Euteleostomi</taxon>
        <taxon>Lepidosauria</taxon>
        <taxon>Squamata</taxon>
        <taxon>Bifurcata</taxon>
        <taxon>Gekkota</taxon>
        <taxon>Eublepharidae</taxon>
        <taxon>Eublepharinae</taxon>
        <taxon>Eublepharis</taxon>
    </lineage>
</organism>
<feature type="domain" description="C2H2-type" evidence="13">
    <location>
        <begin position="389"/>
        <end position="416"/>
    </location>
</feature>
<keyword evidence="8" id="KW-0238">DNA-binding</keyword>
<keyword evidence="3" id="KW-0479">Metal-binding</keyword>
<keyword evidence="4" id="KW-0677">Repeat</keyword>
<dbReference type="InterPro" id="IPR013087">
    <property type="entry name" value="Znf_C2H2_type"/>
</dbReference>
<feature type="domain" description="KRAB" evidence="14">
    <location>
        <begin position="37"/>
        <end position="108"/>
    </location>
</feature>
<evidence type="ECO:0000256" key="8">
    <source>
        <dbReference type="ARBA" id="ARBA00023125"/>
    </source>
</evidence>
<dbReference type="FunFam" id="3.30.160.60:FF:002343">
    <property type="entry name" value="Zinc finger protein 33A"/>
    <property type="match status" value="2"/>
</dbReference>
<feature type="domain" description="C2H2-type" evidence="13">
    <location>
        <begin position="206"/>
        <end position="248"/>
    </location>
</feature>
<evidence type="ECO:0000256" key="11">
    <source>
        <dbReference type="PROSITE-ProRule" id="PRU00042"/>
    </source>
</evidence>
<keyword evidence="15" id="KW-1185">Reference proteome</keyword>
<dbReference type="SUPFAM" id="SSF57667">
    <property type="entry name" value="beta-beta-alpha zinc fingers"/>
    <property type="match status" value="5"/>
</dbReference>
<dbReference type="KEGG" id="emc:129328012"/>
<dbReference type="InterPro" id="IPR036051">
    <property type="entry name" value="KRAB_dom_sf"/>
</dbReference>
<comment type="subcellular location">
    <subcellularLocation>
        <location evidence="1">Nucleus</location>
    </subcellularLocation>
</comment>
<dbReference type="GO" id="GO:0005634">
    <property type="term" value="C:nucleus"/>
    <property type="evidence" value="ECO:0007669"/>
    <property type="project" value="UniProtKB-SubCell"/>
</dbReference>
<evidence type="ECO:0000256" key="6">
    <source>
        <dbReference type="ARBA" id="ARBA00022833"/>
    </source>
</evidence>
<dbReference type="Pfam" id="PF16622">
    <property type="entry name" value="zf-C2H2_11"/>
    <property type="match status" value="1"/>
</dbReference>
<evidence type="ECO:0000256" key="10">
    <source>
        <dbReference type="ARBA" id="ARBA00023242"/>
    </source>
</evidence>
<keyword evidence="5 11" id="KW-0863">Zinc-finger</keyword>
<dbReference type="PANTHER" id="PTHR24394:SF48">
    <property type="entry name" value="ZINC FINGER PROTEIN 771"/>
    <property type="match status" value="1"/>
</dbReference>
<dbReference type="PANTHER" id="PTHR24394">
    <property type="entry name" value="ZINC FINGER PROTEIN"/>
    <property type="match status" value="1"/>
</dbReference>
<evidence type="ECO:0000256" key="1">
    <source>
        <dbReference type="ARBA" id="ARBA00004123"/>
    </source>
</evidence>
<dbReference type="GeneID" id="129328012"/>
<gene>
    <name evidence="16" type="primary">LOC129328012</name>
</gene>
<evidence type="ECO:0000313" key="16">
    <source>
        <dbReference type="RefSeq" id="XP_054832730.1"/>
    </source>
</evidence>
<evidence type="ECO:0000313" key="15">
    <source>
        <dbReference type="Proteomes" id="UP001190640"/>
    </source>
</evidence>
<evidence type="ECO:0000256" key="7">
    <source>
        <dbReference type="ARBA" id="ARBA00023015"/>
    </source>
</evidence>
<sequence length="455" mass="51033">MAGSESGSPEAPLMPSPPSPPCGEVKRAAMKPAQGRVSFEEVAVDFSKGEWSLLSPAQRALYKEVMLENFGNVASLGPLIAKPDLVSRLEEELLISDEEEGVTGGCLDVVWEVATEYPVMGRDHTYSDVEENIEYCDALSVVEGTNPLNEREHCDVFQGDNSQEIPPLQKIPRGDNKDECPRGVEGFSETADTTVHGNSHNIRRIFKCLECGKTFGQEYSLNHAGEKKHKCLSGSLTSHGEIHTGKKPYKCLVCRESFRQSGQLAVHRRIHAGQKSYKCLECGKCFRQNGSLTAHQRIHTEEKPYKCPDCGKSFRWSGHLTAHQRIHTGEKPYKCLECEKSFSFSGNLIAHRRIHSGEKPYKCLECGKCFRQNGSLTAHRRIHTGEKPYKCLECGKCFSCNVHLTRHQRIHTGEKPYKCLECGKCFRQNGSLTRHQQSHTREKPFKCLESGGKHQ</sequence>
<reference evidence="16" key="1">
    <citation type="submission" date="2025-08" db="UniProtKB">
        <authorList>
            <consortium name="RefSeq"/>
        </authorList>
    </citation>
    <scope>IDENTIFICATION</scope>
    <source>
        <tissue evidence="16">Blood</tissue>
    </source>
</reference>
<evidence type="ECO:0000256" key="12">
    <source>
        <dbReference type="SAM" id="MobiDB-lite"/>
    </source>
</evidence>
<protein>
    <submittedName>
        <fullName evidence="16">Zinc finger protein 501-like</fullName>
    </submittedName>
</protein>
<feature type="domain" description="C2H2-type" evidence="13">
    <location>
        <begin position="333"/>
        <end position="360"/>
    </location>
</feature>
<dbReference type="GO" id="GO:0000981">
    <property type="term" value="F:DNA-binding transcription factor activity, RNA polymerase II-specific"/>
    <property type="evidence" value="ECO:0007669"/>
    <property type="project" value="TreeGrafter"/>
</dbReference>
<evidence type="ECO:0000256" key="5">
    <source>
        <dbReference type="ARBA" id="ARBA00022771"/>
    </source>
</evidence>
<dbReference type="InterPro" id="IPR001909">
    <property type="entry name" value="KRAB"/>
</dbReference>
<feature type="domain" description="C2H2-type" evidence="13">
    <location>
        <begin position="249"/>
        <end position="276"/>
    </location>
</feature>
<feature type="domain" description="C2H2-type" evidence="13">
    <location>
        <begin position="361"/>
        <end position="388"/>
    </location>
</feature>
<dbReference type="Gene3D" id="6.10.140.140">
    <property type="match status" value="1"/>
</dbReference>
<dbReference type="PROSITE" id="PS50157">
    <property type="entry name" value="ZINC_FINGER_C2H2_2"/>
    <property type="match status" value="8"/>
</dbReference>
<comment type="similarity">
    <text evidence="2">Belongs to the krueppel C2H2-type zinc-finger protein family.</text>
</comment>
<dbReference type="Gene3D" id="3.30.160.60">
    <property type="entry name" value="Classic Zinc Finger"/>
    <property type="match status" value="8"/>
</dbReference>
<accession>A0AA97KV94</accession>
<dbReference type="RefSeq" id="XP_054832730.1">
    <property type="nucleotide sequence ID" value="XM_054976755.1"/>
</dbReference>
<feature type="domain" description="C2H2-type" evidence="13">
    <location>
        <begin position="277"/>
        <end position="304"/>
    </location>
</feature>
<evidence type="ECO:0000256" key="2">
    <source>
        <dbReference type="ARBA" id="ARBA00006991"/>
    </source>
</evidence>
<dbReference type="SMART" id="SM00349">
    <property type="entry name" value="KRAB"/>
    <property type="match status" value="1"/>
</dbReference>
<dbReference type="FunFam" id="3.30.160.60:FF:000056">
    <property type="entry name" value="Zinc finger and SCAN domain-containing 20"/>
    <property type="match status" value="1"/>
</dbReference>
<evidence type="ECO:0000256" key="4">
    <source>
        <dbReference type="ARBA" id="ARBA00022737"/>
    </source>
</evidence>
<dbReference type="SUPFAM" id="SSF109640">
    <property type="entry name" value="KRAB domain (Kruppel-associated box)"/>
    <property type="match status" value="1"/>
</dbReference>
<dbReference type="PROSITE" id="PS50805">
    <property type="entry name" value="KRAB"/>
    <property type="match status" value="1"/>
</dbReference>
<keyword evidence="6" id="KW-0862">Zinc</keyword>
<dbReference type="FunFam" id="3.30.160.60:FF:001119">
    <property type="entry name" value="zinc finger protein 408"/>
    <property type="match status" value="1"/>
</dbReference>
<dbReference type="FunFam" id="3.30.160.60:FF:001343">
    <property type="entry name" value="Zinc finger protein 568"/>
    <property type="match status" value="2"/>
</dbReference>
<dbReference type="PROSITE" id="PS00028">
    <property type="entry name" value="ZINC_FINGER_C2H2_1"/>
    <property type="match status" value="7"/>
</dbReference>
<dbReference type="Pfam" id="PF01352">
    <property type="entry name" value="KRAB"/>
    <property type="match status" value="1"/>
</dbReference>
<dbReference type="FunFam" id="3.30.160.60:FF:002604">
    <property type="entry name" value="Zinc finger protein 715"/>
    <property type="match status" value="1"/>
</dbReference>
<feature type="domain" description="C2H2-type" evidence="13">
    <location>
        <begin position="417"/>
        <end position="444"/>
    </location>
</feature>
<proteinExistence type="inferred from homology"/>
<evidence type="ECO:0000256" key="3">
    <source>
        <dbReference type="ARBA" id="ARBA00022723"/>
    </source>
</evidence>
<keyword evidence="10" id="KW-0539">Nucleus</keyword>
<dbReference type="AlphaFoldDB" id="A0AA97KV94"/>
<dbReference type="Proteomes" id="UP001190640">
    <property type="component" value="Chromosome 4"/>
</dbReference>
<feature type="region of interest" description="Disordered" evidence="12">
    <location>
        <begin position="1"/>
        <end position="28"/>
    </location>
</feature>
<dbReference type="SMART" id="SM00355">
    <property type="entry name" value="ZnF_C2H2"/>
    <property type="match status" value="8"/>
</dbReference>
<keyword evidence="9" id="KW-0804">Transcription</keyword>
<feature type="compositionally biased region" description="Pro residues" evidence="12">
    <location>
        <begin position="12"/>
        <end position="21"/>
    </location>
</feature>
<dbReference type="GO" id="GO:0008270">
    <property type="term" value="F:zinc ion binding"/>
    <property type="evidence" value="ECO:0007669"/>
    <property type="project" value="UniProtKB-KW"/>
</dbReference>
<dbReference type="InterPro" id="IPR036236">
    <property type="entry name" value="Znf_C2H2_sf"/>
</dbReference>
<evidence type="ECO:0000259" key="14">
    <source>
        <dbReference type="PROSITE" id="PS50805"/>
    </source>
</evidence>
<dbReference type="GO" id="GO:0003677">
    <property type="term" value="F:DNA binding"/>
    <property type="evidence" value="ECO:0007669"/>
    <property type="project" value="UniProtKB-KW"/>
</dbReference>
<dbReference type="Pfam" id="PF00096">
    <property type="entry name" value="zf-C2H2"/>
    <property type="match status" value="6"/>
</dbReference>
<evidence type="ECO:0000259" key="13">
    <source>
        <dbReference type="PROSITE" id="PS50157"/>
    </source>
</evidence>
<name>A0AA97KV94_EUBMA</name>
<keyword evidence="7" id="KW-0805">Transcription regulation</keyword>
<evidence type="ECO:0000256" key="9">
    <source>
        <dbReference type="ARBA" id="ARBA00023163"/>
    </source>
</evidence>
<feature type="domain" description="C2H2-type" evidence="13">
    <location>
        <begin position="305"/>
        <end position="332"/>
    </location>
</feature>